<feature type="region of interest" description="Disordered" evidence="1">
    <location>
        <begin position="42"/>
        <end position="111"/>
    </location>
</feature>
<evidence type="ECO:0000313" key="3">
    <source>
        <dbReference type="EMBL" id="KAH6597369.1"/>
    </source>
</evidence>
<comment type="caution">
    <text evidence="3">The sequence shown here is derived from an EMBL/GenBank/DDBJ whole genome shotgun (WGS) entry which is preliminary data.</text>
</comment>
<sequence length="367" mass="40679">MKFSTGIILSALAFNAFAATPTNISPGPILDRRDAEPTMTDQLWKRNGDDDTKPTMTDPLWKRNGDDDAEGSVPSSLRSDAGASGGRSRSGRGGDRSRSSSGSRSPSRSRRLPDLITLNALVVRVYDEHKPIWTEDRRKEVLAFGQKPSVAAGNKVRRKIRGEAGTAMGKEIEMLLQQSLRFTNILVIINIRADGPFQIPEKLLEEVVSKMPEREKSRMKVGFVEKLESIIARSREHAKSHRSLLEATAKTISGGTKDIALALKKALDNAQDWAANIDTLVKTDFKDFLASISKNPNSVSKAIEIAQKYVNDVQVYTSLLEKHYDKFVLMIRDPTKAKQLEERVEEVPQRTTPLTRKGGVKGRPSSI</sequence>
<feature type="region of interest" description="Disordered" evidence="1">
    <location>
        <begin position="341"/>
        <end position="367"/>
    </location>
</feature>
<feature type="chain" id="PRO_5046064601" evidence="2">
    <location>
        <begin position="19"/>
        <end position="367"/>
    </location>
</feature>
<gene>
    <name evidence="3" type="ORF">BASA50_004511</name>
</gene>
<dbReference type="Proteomes" id="UP001648503">
    <property type="component" value="Unassembled WGS sequence"/>
</dbReference>
<protein>
    <submittedName>
        <fullName evidence="3">Uncharacterized protein</fullName>
    </submittedName>
</protein>
<keyword evidence="2" id="KW-0732">Signal</keyword>
<keyword evidence="4" id="KW-1185">Reference proteome</keyword>
<evidence type="ECO:0000313" key="4">
    <source>
        <dbReference type="Proteomes" id="UP001648503"/>
    </source>
</evidence>
<feature type="signal peptide" evidence="2">
    <location>
        <begin position="1"/>
        <end position="18"/>
    </location>
</feature>
<accession>A0ABQ8FFD9</accession>
<proteinExistence type="predicted"/>
<name>A0ABQ8FFD9_9FUNG</name>
<reference evidence="3 4" key="1">
    <citation type="submission" date="2021-02" db="EMBL/GenBank/DDBJ databases">
        <title>Variation within the Batrachochytrium salamandrivorans European outbreak.</title>
        <authorList>
            <person name="Kelly M."/>
            <person name="Pasmans F."/>
            <person name="Shea T.P."/>
            <person name="Munoz J.F."/>
            <person name="Carranza S."/>
            <person name="Cuomo C.A."/>
            <person name="Martel A."/>
        </authorList>
    </citation>
    <scope>NUCLEOTIDE SEQUENCE [LARGE SCALE GENOMIC DNA]</scope>
    <source>
        <strain evidence="3 4">AMFP18/2</strain>
    </source>
</reference>
<evidence type="ECO:0000256" key="2">
    <source>
        <dbReference type="SAM" id="SignalP"/>
    </source>
</evidence>
<dbReference type="EMBL" id="JAFCIX010000145">
    <property type="protein sequence ID" value="KAH6597369.1"/>
    <property type="molecule type" value="Genomic_DNA"/>
</dbReference>
<evidence type="ECO:0000256" key="1">
    <source>
        <dbReference type="SAM" id="MobiDB-lite"/>
    </source>
</evidence>
<organism evidence="3 4">
    <name type="scientific">Batrachochytrium salamandrivorans</name>
    <dbReference type="NCBI Taxonomy" id="1357716"/>
    <lineage>
        <taxon>Eukaryota</taxon>
        <taxon>Fungi</taxon>
        <taxon>Fungi incertae sedis</taxon>
        <taxon>Chytridiomycota</taxon>
        <taxon>Chytridiomycota incertae sedis</taxon>
        <taxon>Chytridiomycetes</taxon>
        <taxon>Rhizophydiales</taxon>
        <taxon>Rhizophydiales incertae sedis</taxon>
        <taxon>Batrachochytrium</taxon>
    </lineage>
</organism>
<feature type="compositionally biased region" description="Basic and acidic residues" evidence="1">
    <location>
        <begin position="43"/>
        <end position="53"/>
    </location>
</feature>